<feature type="compositionally biased region" description="Polar residues" evidence="9">
    <location>
        <begin position="57"/>
        <end position="73"/>
    </location>
</feature>
<organism evidence="11 12">
    <name type="scientific">Cylindrotheca closterium</name>
    <dbReference type="NCBI Taxonomy" id="2856"/>
    <lineage>
        <taxon>Eukaryota</taxon>
        <taxon>Sar</taxon>
        <taxon>Stramenopiles</taxon>
        <taxon>Ochrophyta</taxon>
        <taxon>Bacillariophyta</taxon>
        <taxon>Bacillariophyceae</taxon>
        <taxon>Bacillariophycidae</taxon>
        <taxon>Bacillariales</taxon>
        <taxon>Bacillariaceae</taxon>
        <taxon>Cylindrotheca</taxon>
    </lineage>
</organism>
<proteinExistence type="predicted"/>
<feature type="domain" description="DUS-like FMN-binding" evidence="10">
    <location>
        <begin position="275"/>
        <end position="362"/>
    </location>
</feature>
<evidence type="ECO:0000256" key="5">
    <source>
        <dbReference type="ARBA" id="ARBA00022694"/>
    </source>
</evidence>
<gene>
    <name evidence="11" type="ORF">CYCCA115_LOCUS22627</name>
</gene>
<sequence>MNHGTNKDKQVDVTVAQDGNTETNDDDHDHDHDHDHDEDSKRKRVPLNEESGDHQQDQPASLSEDQPDSLSEVPQSSHQQQPQQQQSQQEAPTFGKDKVLGIAPMLDVTTREFRHLMRILSKELTLWTEMVVDGTIIHAKDLDNHLGMDDDSLLAAGHKCYADSTSSTSSHPIVCQIGGNSPSRIFEAVQKIMTHYDYDEININMGCPSQLVAGKNMFGAVLMKHREVAKAAVEAMQQAVEQFEDPSHSITGQVENGGNQHDKKPTSSLFAKRMRLSVKCRIGVDDWDSFELLREFIQVLSPHIQIFYIHARKAVLGGKFTTKQNRAIPPLNYPWVYALCDEFPDCEFHINGGIPDLKAAKHLCLGMQTMTTKPKGSQHGQQHAEYDEKLEITSEDEKKSDDDATTDIADTTKTLDLQHQHQQASTINQSQHQQPQHQVPCSVCQFPNGSCVAAPLVVPTNLKGCMLGRAARDNPCLFWDVDRYLYGKPTNPCQNRWEVIAKYLEYIEEVVPPRCCDSNPQDTRTLPMPFQVEREYDACPLCAKFGPASMWMSDEDDRDNDSPPNADLSVAPMDYDCGGTAKPKVSSHVFSRVLRPLVGILNGVPNARKFRQEFDRLLKQEAPYKGGGKKATPNANVTGTSVALPCHRNCGPAAVIRMALLRVMDRKVLMQDFEKTEDISVDYSRSIDCCKGKRTW</sequence>
<dbReference type="GO" id="GO:0050660">
    <property type="term" value="F:flavin adenine dinucleotide binding"/>
    <property type="evidence" value="ECO:0007669"/>
    <property type="project" value="InterPro"/>
</dbReference>
<feature type="compositionally biased region" description="Basic and acidic residues" evidence="9">
    <location>
        <begin position="1"/>
        <end position="11"/>
    </location>
</feature>
<evidence type="ECO:0000256" key="6">
    <source>
        <dbReference type="ARBA" id="ARBA00022857"/>
    </source>
</evidence>
<dbReference type="PANTHER" id="PTHR42907:SF1">
    <property type="entry name" value="FMN-LINKED OXIDOREDUCTASES SUPERFAMILY PROTEIN"/>
    <property type="match status" value="1"/>
</dbReference>
<keyword evidence="2" id="KW-0820">tRNA-binding</keyword>
<dbReference type="PROSITE" id="PS01136">
    <property type="entry name" value="UPF0034"/>
    <property type="match status" value="1"/>
</dbReference>
<dbReference type="GO" id="GO:0017150">
    <property type="term" value="F:tRNA dihydrouridine synthase activity"/>
    <property type="evidence" value="ECO:0007669"/>
    <property type="project" value="InterPro"/>
</dbReference>
<evidence type="ECO:0000256" key="2">
    <source>
        <dbReference type="ARBA" id="ARBA00022555"/>
    </source>
</evidence>
<comment type="cofactor">
    <cofactor evidence="1">
        <name>FMN</name>
        <dbReference type="ChEBI" id="CHEBI:58210"/>
    </cofactor>
</comment>
<keyword evidence="12" id="KW-1185">Reference proteome</keyword>
<dbReference type="GO" id="GO:0000049">
    <property type="term" value="F:tRNA binding"/>
    <property type="evidence" value="ECO:0007669"/>
    <property type="project" value="UniProtKB-KW"/>
</dbReference>
<evidence type="ECO:0000259" key="10">
    <source>
        <dbReference type="Pfam" id="PF01207"/>
    </source>
</evidence>
<dbReference type="CDD" id="cd02801">
    <property type="entry name" value="DUS_like_FMN"/>
    <property type="match status" value="1"/>
</dbReference>
<dbReference type="Pfam" id="PF01207">
    <property type="entry name" value="Dus"/>
    <property type="match status" value="2"/>
</dbReference>
<reference evidence="11" key="1">
    <citation type="submission" date="2023-08" db="EMBL/GenBank/DDBJ databases">
        <authorList>
            <person name="Audoor S."/>
            <person name="Bilcke G."/>
        </authorList>
    </citation>
    <scope>NUCLEOTIDE SEQUENCE</scope>
</reference>
<dbReference type="PANTHER" id="PTHR42907">
    <property type="entry name" value="FMN-LINKED OXIDOREDUCTASES SUPERFAMILY PROTEIN"/>
    <property type="match status" value="1"/>
</dbReference>
<dbReference type="Proteomes" id="UP001295423">
    <property type="component" value="Unassembled WGS sequence"/>
</dbReference>
<evidence type="ECO:0000256" key="3">
    <source>
        <dbReference type="ARBA" id="ARBA00022630"/>
    </source>
</evidence>
<dbReference type="InterPro" id="IPR018517">
    <property type="entry name" value="tRNA_hU_synthase_CS"/>
</dbReference>
<dbReference type="AlphaFoldDB" id="A0AAD2G9X1"/>
<feature type="compositionally biased region" description="Basic and acidic residues" evidence="9">
    <location>
        <begin position="27"/>
        <end position="41"/>
    </location>
</feature>
<evidence type="ECO:0000256" key="7">
    <source>
        <dbReference type="ARBA" id="ARBA00022884"/>
    </source>
</evidence>
<evidence type="ECO:0000313" key="11">
    <source>
        <dbReference type="EMBL" id="CAJ1967130.1"/>
    </source>
</evidence>
<keyword evidence="5" id="KW-0819">tRNA processing</keyword>
<comment type="caution">
    <text evidence="11">The sequence shown here is derived from an EMBL/GenBank/DDBJ whole genome shotgun (WGS) entry which is preliminary data.</text>
</comment>
<evidence type="ECO:0000256" key="4">
    <source>
        <dbReference type="ARBA" id="ARBA00022643"/>
    </source>
</evidence>
<feature type="region of interest" description="Disordered" evidence="9">
    <location>
        <begin position="1"/>
        <end position="96"/>
    </location>
</feature>
<dbReference type="Gene3D" id="3.20.20.70">
    <property type="entry name" value="Aldolase class I"/>
    <property type="match status" value="1"/>
</dbReference>
<accession>A0AAD2G9X1</accession>
<name>A0AAD2G9X1_9STRA</name>
<keyword evidence="4" id="KW-0288">FMN</keyword>
<dbReference type="InterPro" id="IPR035587">
    <property type="entry name" value="DUS-like_FMN-bd"/>
</dbReference>
<keyword evidence="6" id="KW-0521">NADP</keyword>
<feature type="compositionally biased region" description="Low complexity" evidence="9">
    <location>
        <begin position="74"/>
        <end position="89"/>
    </location>
</feature>
<evidence type="ECO:0000256" key="9">
    <source>
        <dbReference type="SAM" id="MobiDB-lite"/>
    </source>
</evidence>
<keyword evidence="7" id="KW-0694">RNA-binding</keyword>
<protein>
    <recommendedName>
        <fullName evidence="10">DUS-like FMN-binding domain-containing protein</fullName>
    </recommendedName>
</protein>
<keyword evidence="3" id="KW-0285">Flavoprotein</keyword>
<evidence type="ECO:0000256" key="1">
    <source>
        <dbReference type="ARBA" id="ARBA00001917"/>
    </source>
</evidence>
<dbReference type="EMBL" id="CAKOGP040002314">
    <property type="protein sequence ID" value="CAJ1967130.1"/>
    <property type="molecule type" value="Genomic_DNA"/>
</dbReference>
<dbReference type="SUPFAM" id="SSF51395">
    <property type="entry name" value="FMN-linked oxidoreductases"/>
    <property type="match status" value="1"/>
</dbReference>
<dbReference type="InterPro" id="IPR004653">
    <property type="entry name" value="DusA"/>
</dbReference>
<evidence type="ECO:0000256" key="8">
    <source>
        <dbReference type="ARBA" id="ARBA00023002"/>
    </source>
</evidence>
<keyword evidence="8" id="KW-0560">Oxidoreductase</keyword>
<feature type="domain" description="DUS-like FMN-binding" evidence="10">
    <location>
        <begin position="102"/>
        <end position="241"/>
    </location>
</feature>
<evidence type="ECO:0000313" key="12">
    <source>
        <dbReference type="Proteomes" id="UP001295423"/>
    </source>
</evidence>
<dbReference type="InterPro" id="IPR013785">
    <property type="entry name" value="Aldolase_TIM"/>
</dbReference>